<proteinExistence type="inferred from homology"/>
<dbReference type="InterPro" id="IPR036291">
    <property type="entry name" value="NAD(P)-bd_dom_sf"/>
</dbReference>
<comment type="caution">
    <text evidence="3">The sequence shown here is derived from an EMBL/GenBank/DDBJ whole genome shotgun (WGS) entry which is preliminary data.</text>
</comment>
<protein>
    <recommendedName>
        <fullName evidence="5">Retinol dehydrogenase 13</fullName>
    </recommendedName>
</protein>
<evidence type="ECO:0008006" key="5">
    <source>
        <dbReference type="Google" id="ProtNLM"/>
    </source>
</evidence>
<sequence length="337" mass="36944">MAKFPRFLIITSGIGAVVGGSVILKDFIVGNGQKLPETVRADGKVCIVTGSNTGIGKETAMELARRGCKVYMACRDIEKCRKARAEIISDTLNQHVHCRKCDLADFESVRQFVTEFKTKESKLDILINNGGIMRCPRKLTKQGIEMQLGVNHMGHFLLTNLLLDTLTSSAPSRIVNVSSIAHTRGTINFEDLNSEKSYDPGAAYNQSKLANVLFTKELAERLQGTGVIVNAVHPGIVKTELGRHMGLENSIMASLFVKPLLSFFLKSPVQGALTSIYVALAPSLENKTGKYFSDCKEKDPSEQAMDPIVAKRLWATSEKWTRLYNSDSSSPSLVAAM</sequence>
<reference evidence="3 4" key="1">
    <citation type="submission" date="2024-08" db="EMBL/GenBank/DDBJ databases">
        <authorList>
            <person name="Cucini C."/>
            <person name="Frati F."/>
        </authorList>
    </citation>
    <scope>NUCLEOTIDE SEQUENCE [LARGE SCALE GENOMIC DNA]</scope>
</reference>
<evidence type="ECO:0000256" key="2">
    <source>
        <dbReference type="RuleBase" id="RU000363"/>
    </source>
</evidence>
<gene>
    <name evidence="3" type="ORF">ODALV1_LOCUS15116</name>
</gene>
<keyword evidence="4" id="KW-1185">Reference proteome</keyword>
<dbReference type="PANTHER" id="PTHR43157:SF31">
    <property type="entry name" value="PHOSPHATIDYLINOSITOL-GLYCAN BIOSYNTHESIS CLASS F PROTEIN"/>
    <property type="match status" value="1"/>
</dbReference>
<comment type="similarity">
    <text evidence="2">Belongs to the short-chain dehydrogenases/reductases (SDR) family.</text>
</comment>
<evidence type="ECO:0000313" key="4">
    <source>
        <dbReference type="Proteomes" id="UP001642540"/>
    </source>
</evidence>
<evidence type="ECO:0000256" key="1">
    <source>
        <dbReference type="ARBA" id="ARBA00023002"/>
    </source>
</evidence>
<dbReference type="InterPro" id="IPR002347">
    <property type="entry name" value="SDR_fam"/>
</dbReference>
<dbReference type="EMBL" id="CAXLJM020000046">
    <property type="protein sequence ID" value="CAL8111523.1"/>
    <property type="molecule type" value="Genomic_DNA"/>
</dbReference>
<dbReference type="Pfam" id="PF00106">
    <property type="entry name" value="adh_short"/>
    <property type="match status" value="1"/>
</dbReference>
<dbReference type="Proteomes" id="UP001642540">
    <property type="component" value="Unassembled WGS sequence"/>
</dbReference>
<evidence type="ECO:0000313" key="3">
    <source>
        <dbReference type="EMBL" id="CAL8111523.1"/>
    </source>
</evidence>
<keyword evidence="1" id="KW-0560">Oxidoreductase</keyword>
<dbReference type="PRINTS" id="PR00080">
    <property type="entry name" value="SDRFAMILY"/>
</dbReference>
<organism evidence="3 4">
    <name type="scientific">Orchesella dallaii</name>
    <dbReference type="NCBI Taxonomy" id="48710"/>
    <lineage>
        <taxon>Eukaryota</taxon>
        <taxon>Metazoa</taxon>
        <taxon>Ecdysozoa</taxon>
        <taxon>Arthropoda</taxon>
        <taxon>Hexapoda</taxon>
        <taxon>Collembola</taxon>
        <taxon>Entomobryomorpha</taxon>
        <taxon>Entomobryoidea</taxon>
        <taxon>Orchesellidae</taxon>
        <taxon>Orchesellinae</taxon>
        <taxon>Orchesella</taxon>
    </lineage>
</organism>
<dbReference type="Gene3D" id="3.40.50.720">
    <property type="entry name" value="NAD(P)-binding Rossmann-like Domain"/>
    <property type="match status" value="1"/>
</dbReference>
<dbReference type="PRINTS" id="PR00081">
    <property type="entry name" value="GDHRDH"/>
</dbReference>
<accession>A0ABP1QV21</accession>
<dbReference type="PANTHER" id="PTHR43157">
    <property type="entry name" value="PHOSPHATIDYLINOSITOL-GLYCAN BIOSYNTHESIS CLASS F PROTEIN-RELATED"/>
    <property type="match status" value="1"/>
</dbReference>
<name>A0ABP1QV21_9HEXA</name>
<dbReference type="SUPFAM" id="SSF51735">
    <property type="entry name" value="NAD(P)-binding Rossmann-fold domains"/>
    <property type="match status" value="1"/>
</dbReference>